<organism evidence="7 8">
    <name type="scientific">Pseudonocardia endophytica</name>
    <dbReference type="NCBI Taxonomy" id="401976"/>
    <lineage>
        <taxon>Bacteria</taxon>
        <taxon>Bacillati</taxon>
        <taxon>Actinomycetota</taxon>
        <taxon>Actinomycetes</taxon>
        <taxon>Pseudonocardiales</taxon>
        <taxon>Pseudonocardiaceae</taxon>
        <taxon>Pseudonocardia</taxon>
    </lineage>
</organism>
<protein>
    <submittedName>
        <fullName evidence="7">MFS transporter</fullName>
    </submittedName>
</protein>
<dbReference type="EMBL" id="SMFZ01000001">
    <property type="protein sequence ID" value="TCK27824.1"/>
    <property type="molecule type" value="Genomic_DNA"/>
</dbReference>
<dbReference type="InterPro" id="IPR011701">
    <property type="entry name" value="MFS"/>
</dbReference>
<comment type="subcellular location">
    <subcellularLocation>
        <location evidence="1">Cell membrane</location>
        <topology evidence="1">Multi-pass membrane protein</topology>
    </subcellularLocation>
</comment>
<accession>A0A4R1HYD0</accession>
<dbReference type="GO" id="GO:0005886">
    <property type="term" value="C:plasma membrane"/>
    <property type="evidence" value="ECO:0007669"/>
    <property type="project" value="UniProtKB-SubCell"/>
</dbReference>
<dbReference type="SUPFAM" id="SSF103473">
    <property type="entry name" value="MFS general substrate transporter"/>
    <property type="match status" value="1"/>
</dbReference>
<feature type="transmembrane region" description="Helical" evidence="5">
    <location>
        <begin position="128"/>
        <end position="152"/>
    </location>
</feature>
<evidence type="ECO:0000256" key="5">
    <source>
        <dbReference type="SAM" id="Phobius"/>
    </source>
</evidence>
<evidence type="ECO:0000256" key="3">
    <source>
        <dbReference type="ARBA" id="ARBA00022989"/>
    </source>
</evidence>
<feature type="domain" description="Major facilitator superfamily (MFS) profile" evidence="6">
    <location>
        <begin position="1"/>
        <end position="182"/>
    </location>
</feature>
<dbReference type="PROSITE" id="PS50850">
    <property type="entry name" value="MFS"/>
    <property type="match status" value="1"/>
</dbReference>
<proteinExistence type="predicted"/>
<dbReference type="Gene3D" id="1.20.1250.20">
    <property type="entry name" value="MFS general substrate transporter like domains"/>
    <property type="match status" value="1"/>
</dbReference>
<dbReference type="Pfam" id="PF07690">
    <property type="entry name" value="MFS_1"/>
    <property type="match status" value="1"/>
</dbReference>
<evidence type="ECO:0000256" key="2">
    <source>
        <dbReference type="ARBA" id="ARBA00022692"/>
    </source>
</evidence>
<comment type="caution">
    <text evidence="7">The sequence shown here is derived from an EMBL/GenBank/DDBJ whole genome shotgun (WGS) entry which is preliminary data.</text>
</comment>
<evidence type="ECO:0000256" key="4">
    <source>
        <dbReference type="ARBA" id="ARBA00023136"/>
    </source>
</evidence>
<evidence type="ECO:0000313" key="8">
    <source>
        <dbReference type="Proteomes" id="UP000295560"/>
    </source>
</evidence>
<evidence type="ECO:0000259" key="6">
    <source>
        <dbReference type="PROSITE" id="PS50850"/>
    </source>
</evidence>
<feature type="transmembrane region" description="Helical" evidence="5">
    <location>
        <begin position="66"/>
        <end position="84"/>
    </location>
</feature>
<name>A0A4R1HYD0_PSEEN</name>
<dbReference type="PANTHER" id="PTHR23542">
    <property type="match status" value="1"/>
</dbReference>
<dbReference type="GO" id="GO:0022857">
    <property type="term" value="F:transmembrane transporter activity"/>
    <property type="evidence" value="ECO:0007669"/>
    <property type="project" value="InterPro"/>
</dbReference>
<dbReference type="InterPro" id="IPR020846">
    <property type="entry name" value="MFS_dom"/>
</dbReference>
<keyword evidence="8" id="KW-1185">Reference proteome</keyword>
<dbReference type="AlphaFoldDB" id="A0A4R1HYD0"/>
<reference evidence="7 8" key="1">
    <citation type="submission" date="2019-03" db="EMBL/GenBank/DDBJ databases">
        <title>Sequencing the genomes of 1000 actinobacteria strains.</title>
        <authorList>
            <person name="Klenk H.-P."/>
        </authorList>
    </citation>
    <scope>NUCLEOTIDE SEQUENCE [LARGE SCALE GENOMIC DNA]</scope>
    <source>
        <strain evidence="7 8">DSM 44969</strain>
    </source>
</reference>
<feature type="transmembrane region" description="Helical" evidence="5">
    <location>
        <begin position="37"/>
        <end position="54"/>
    </location>
</feature>
<keyword evidence="3 5" id="KW-1133">Transmembrane helix</keyword>
<feature type="transmembrane region" description="Helical" evidence="5">
    <location>
        <begin position="238"/>
        <end position="261"/>
    </location>
</feature>
<feature type="transmembrane region" description="Helical" evidence="5">
    <location>
        <begin position="90"/>
        <end position="107"/>
    </location>
</feature>
<evidence type="ECO:0000256" key="1">
    <source>
        <dbReference type="ARBA" id="ARBA00004651"/>
    </source>
</evidence>
<dbReference type="RefSeq" id="WP_243653535.1">
    <property type="nucleotide sequence ID" value="NZ_SMFZ01000001.1"/>
</dbReference>
<keyword evidence="4 5" id="KW-0472">Membrane</keyword>
<evidence type="ECO:0000313" key="7">
    <source>
        <dbReference type="EMBL" id="TCK27824.1"/>
    </source>
</evidence>
<keyword evidence="2 5" id="KW-0812">Transmembrane</keyword>
<gene>
    <name evidence="7" type="ORF">EV378_3703</name>
</gene>
<feature type="transmembrane region" description="Helical" evidence="5">
    <location>
        <begin position="158"/>
        <end position="177"/>
    </location>
</feature>
<feature type="transmembrane region" description="Helical" evidence="5">
    <location>
        <begin position="210"/>
        <end position="232"/>
    </location>
</feature>
<dbReference type="InterPro" id="IPR036259">
    <property type="entry name" value="MFS_trans_sf"/>
</dbReference>
<sequence length="395" mass="39513">MAPVLASALGRLPIAMLSLAVLLYVHAVQGSFAVGGAVSAGVLAGTAVGMVVQGRVVDRLGPTRPLLVVAALFAVAGGFLVVVVDRGHGLATLFPLAVTTGLFSPSIEGASRALWTDLTPSGPVREAAFNYEAISLEVFFILGPGLAALLVATTPWPGTALVAAVAAMATGTVLFALSPRVRARSASARSAVVERAGMLGVIRRPGLRTVALASLGFGLVIGSVEVGVPAAATAAGSPAAGGLLLSAWSVISVAAGVLYGLRPWPRSMGRRLPVLLGTFAVLVGLTALVAPLRSLPLLAVTLLLAGATITPQVTAHSHGVDLTAPDSSAAEAFSWVVTSAVIGVSAGQSLAGLAVDTVGPAGFAVGPVLGLVVACVLWLRRRTVVPAAEREVSPV</sequence>
<dbReference type="Proteomes" id="UP000295560">
    <property type="component" value="Unassembled WGS sequence"/>
</dbReference>
<dbReference type="PANTHER" id="PTHR23542:SF1">
    <property type="entry name" value="MAJOR FACILITATOR SUPERFAMILY (MFS) PROFILE DOMAIN-CONTAINING PROTEIN"/>
    <property type="match status" value="1"/>
</dbReference>
<feature type="transmembrane region" description="Helical" evidence="5">
    <location>
        <begin position="361"/>
        <end position="379"/>
    </location>
</feature>
<feature type="transmembrane region" description="Helical" evidence="5">
    <location>
        <begin position="273"/>
        <end position="292"/>
    </location>
</feature>